<dbReference type="Proteomes" id="UP001162905">
    <property type="component" value="Unassembled WGS sequence"/>
</dbReference>
<organism evidence="7 8">
    <name type="scientific">Pseudomonas petrae</name>
    <dbReference type="NCBI Taxonomy" id="2912190"/>
    <lineage>
        <taxon>Bacteria</taxon>
        <taxon>Pseudomonadati</taxon>
        <taxon>Pseudomonadota</taxon>
        <taxon>Gammaproteobacteria</taxon>
        <taxon>Pseudomonadales</taxon>
        <taxon>Pseudomonadaceae</taxon>
        <taxon>Pseudomonas</taxon>
    </lineage>
</organism>
<feature type="transmembrane region" description="Helical" evidence="6">
    <location>
        <begin position="391"/>
        <end position="419"/>
    </location>
</feature>
<feature type="transmembrane region" description="Helical" evidence="6">
    <location>
        <begin position="324"/>
        <end position="345"/>
    </location>
</feature>
<feature type="transmembrane region" description="Helical" evidence="6">
    <location>
        <begin position="78"/>
        <end position="99"/>
    </location>
</feature>
<comment type="subcellular location">
    <subcellularLocation>
        <location evidence="1">Cell membrane</location>
        <topology evidence="1">Multi-pass membrane protein</topology>
    </subcellularLocation>
</comment>
<dbReference type="PANTHER" id="PTHR23513">
    <property type="entry name" value="INTEGRAL MEMBRANE EFFLUX PROTEIN-RELATED"/>
    <property type="match status" value="1"/>
</dbReference>
<dbReference type="PANTHER" id="PTHR23513:SF6">
    <property type="entry name" value="MAJOR FACILITATOR SUPERFAMILY ASSOCIATED DOMAIN-CONTAINING PROTEIN"/>
    <property type="match status" value="1"/>
</dbReference>
<protein>
    <submittedName>
        <fullName evidence="7">MFS transporter</fullName>
    </submittedName>
</protein>
<feature type="transmembrane region" description="Helical" evidence="6">
    <location>
        <begin position="366"/>
        <end position="385"/>
    </location>
</feature>
<dbReference type="EMBL" id="JAKJXH010000001">
    <property type="protein sequence ID" value="MCF7540898.1"/>
    <property type="molecule type" value="Genomic_DNA"/>
</dbReference>
<dbReference type="SUPFAM" id="SSF103473">
    <property type="entry name" value="MFS general substrate transporter"/>
    <property type="match status" value="1"/>
</dbReference>
<reference evidence="7" key="1">
    <citation type="submission" date="2022-01" db="EMBL/GenBank/DDBJ databases">
        <title>Pseudomonas sp. nov. isolated from Antarctic regolith.</title>
        <authorList>
            <person name="Novakova D."/>
            <person name="Sedlar K."/>
        </authorList>
    </citation>
    <scope>NUCLEOTIDE SEQUENCE</scope>
    <source>
        <strain evidence="7">P2647</strain>
    </source>
</reference>
<feature type="transmembrane region" description="Helical" evidence="6">
    <location>
        <begin position="144"/>
        <end position="167"/>
    </location>
</feature>
<feature type="transmembrane region" description="Helical" evidence="6">
    <location>
        <begin position="296"/>
        <end position="318"/>
    </location>
</feature>
<dbReference type="InterPro" id="IPR011701">
    <property type="entry name" value="MFS"/>
</dbReference>
<keyword evidence="3 6" id="KW-0812">Transmembrane</keyword>
<evidence type="ECO:0000256" key="2">
    <source>
        <dbReference type="ARBA" id="ARBA00022475"/>
    </source>
</evidence>
<evidence type="ECO:0000256" key="4">
    <source>
        <dbReference type="ARBA" id="ARBA00022989"/>
    </source>
</evidence>
<dbReference type="CDD" id="cd06173">
    <property type="entry name" value="MFS_MefA_like"/>
    <property type="match status" value="1"/>
</dbReference>
<evidence type="ECO:0000256" key="3">
    <source>
        <dbReference type="ARBA" id="ARBA00022692"/>
    </source>
</evidence>
<feature type="transmembrane region" description="Helical" evidence="6">
    <location>
        <begin position="173"/>
        <end position="194"/>
    </location>
</feature>
<evidence type="ECO:0000256" key="6">
    <source>
        <dbReference type="SAM" id="Phobius"/>
    </source>
</evidence>
<evidence type="ECO:0000256" key="1">
    <source>
        <dbReference type="ARBA" id="ARBA00004651"/>
    </source>
</evidence>
<proteinExistence type="predicted"/>
<name>A0ABS9HZB0_9PSED</name>
<gene>
    <name evidence="7" type="ORF">L4G47_01505</name>
</gene>
<evidence type="ECO:0000313" key="7">
    <source>
        <dbReference type="EMBL" id="MCF7540898.1"/>
    </source>
</evidence>
<accession>A0ABS9HZB0</accession>
<dbReference type="Pfam" id="PF07690">
    <property type="entry name" value="MFS_1"/>
    <property type="match status" value="1"/>
</dbReference>
<keyword evidence="5 6" id="KW-0472">Membrane</keyword>
<keyword evidence="8" id="KW-1185">Reference proteome</keyword>
<feature type="transmembrane region" description="Helical" evidence="6">
    <location>
        <begin position="231"/>
        <end position="250"/>
    </location>
</feature>
<dbReference type="Gene3D" id="1.20.1250.20">
    <property type="entry name" value="MFS general substrate transporter like domains"/>
    <property type="match status" value="1"/>
</dbReference>
<sequence>MSNPSLGGLGRDFYLIQLAAFLNAVGTRCGQFAIAWWVLGKTADPVAFASYVAVATLADVLARAVFGWLGDQYDRHRLLVGCYIISATMTLVLACLGTLDLYLPWVIGSCLAISGVTIGIRDPIQMSLTPTLVAAHRISDAVRLRSIVGSSSALMGPLAAGILLGPLGVLGTLWLNSLAVMVALALIVLVRAPAASHSPGTTRQMSYLATWYTRTREGFTALYRVKPEWNLSLLAFIVNFSLYPLFAVLFPVLINRYFSQDLWLIAVTEGAFALGLLAGSLFLVKRANERCGRPYVVFGGLLLVGLAMFGCGLFSQFFHVKPGWFAGVTVPLLFIAGIGLVMVTVNTSTVRMLATPDNYRNRIGSATSFVSGMVIPFGALFGGAFSETLGVGYAMAALGLLIILASLPCMFSGVLVRVLSMGDEQIKNIYKDFYPDAFPD</sequence>
<feature type="transmembrane region" description="Helical" evidence="6">
    <location>
        <begin position="45"/>
        <end position="66"/>
    </location>
</feature>
<feature type="transmembrane region" description="Helical" evidence="6">
    <location>
        <begin position="12"/>
        <end position="39"/>
    </location>
</feature>
<dbReference type="RefSeq" id="WP_237250178.1">
    <property type="nucleotide sequence ID" value="NZ_JAKJXE010000006.1"/>
</dbReference>
<feature type="transmembrane region" description="Helical" evidence="6">
    <location>
        <begin position="105"/>
        <end position="124"/>
    </location>
</feature>
<evidence type="ECO:0000313" key="8">
    <source>
        <dbReference type="Proteomes" id="UP001162905"/>
    </source>
</evidence>
<comment type="caution">
    <text evidence="7">The sequence shown here is derived from an EMBL/GenBank/DDBJ whole genome shotgun (WGS) entry which is preliminary data.</text>
</comment>
<evidence type="ECO:0000256" key="5">
    <source>
        <dbReference type="ARBA" id="ARBA00023136"/>
    </source>
</evidence>
<feature type="transmembrane region" description="Helical" evidence="6">
    <location>
        <begin position="262"/>
        <end position="284"/>
    </location>
</feature>
<keyword evidence="2" id="KW-1003">Cell membrane</keyword>
<keyword evidence="4 6" id="KW-1133">Transmembrane helix</keyword>
<dbReference type="InterPro" id="IPR036259">
    <property type="entry name" value="MFS_trans_sf"/>
</dbReference>